<evidence type="ECO:0000313" key="3">
    <source>
        <dbReference type="Proteomes" id="UP001498398"/>
    </source>
</evidence>
<name>A0ABR1K275_9AGAR</name>
<dbReference type="PANTHER" id="PTHR33129:SF1">
    <property type="entry name" value="ATP-BINDING PROTEIN"/>
    <property type="match status" value="1"/>
</dbReference>
<gene>
    <name evidence="2" type="ORF">VKT23_002383</name>
</gene>
<comment type="caution">
    <text evidence="2">The sequence shown here is derived from an EMBL/GenBank/DDBJ whole genome shotgun (WGS) entry which is preliminary data.</text>
</comment>
<evidence type="ECO:0000256" key="1">
    <source>
        <dbReference type="SAM" id="MobiDB-lite"/>
    </source>
</evidence>
<keyword evidence="3" id="KW-1185">Reference proteome</keyword>
<dbReference type="EMBL" id="JBANRG010000002">
    <property type="protein sequence ID" value="KAK7470969.1"/>
    <property type="molecule type" value="Genomic_DNA"/>
</dbReference>
<organism evidence="2 3">
    <name type="scientific">Marasmiellus scandens</name>
    <dbReference type="NCBI Taxonomy" id="2682957"/>
    <lineage>
        <taxon>Eukaryota</taxon>
        <taxon>Fungi</taxon>
        <taxon>Dikarya</taxon>
        <taxon>Basidiomycota</taxon>
        <taxon>Agaricomycotina</taxon>
        <taxon>Agaricomycetes</taxon>
        <taxon>Agaricomycetidae</taxon>
        <taxon>Agaricales</taxon>
        <taxon>Marasmiineae</taxon>
        <taxon>Omphalotaceae</taxon>
        <taxon>Marasmiellus</taxon>
    </lineage>
</organism>
<protein>
    <submittedName>
        <fullName evidence="2">Uncharacterized protein</fullName>
    </submittedName>
</protein>
<feature type="region of interest" description="Disordered" evidence="1">
    <location>
        <begin position="146"/>
        <end position="176"/>
    </location>
</feature>
<dbReference type="Proteomes" id="UP001498398">
    <property type="component" value="Unassembled WGS sequence"/>
</dbReference>
<evidence type="ECO:0000313" key="2">
    <source>
        <dbReference type="EMBL" id="KAK7470969.1"/>
    </source>
</evidence>
<dbReference type="InterPro" id="IPR052980">
    <property type="entry name" value="Crinkler_effector"/>
</dbReference>
<reference evidence="2 3" key="1">
    <citation type="submission" date="2024-01" db="EMBL/GenBank/DDBJ databases">
        <title>A draft genome for the cacao thread blight pathogen Marasmiellus scandens.</title>
        <authorList>
            <person name="Baruah I.K."/>
            <person name="Leung J."/>
            <person name="Bukari Y."/>
            <person name="Amoako-Attah I."/>
            <person name="Meinhardt L.W."/>
            <person name="Bailey B.A."/>
            <person name="Cohen S.P."/>
        </authorList>
    </citation>
    <scope>NUCLEOTIDE SEQUENCE [LARGE SCALE GENOMIC DNA]</scope>
    <source>
        <strain evidence="2 3">GH-19</strain>
    </source>
</reference>
<proteinExistence type="predicted"/>
<feature type="compositionally biased region" description="Acidic residues" evidence="1">
    <location>
        <begin position="149"/>
        <end position="176"/>
    </location>
</feature>
<sequence>MTSHPLLQHSEFCPAEDYHPFWLGTWGKPRKKVFARLKHQKERYEYLKILPPKNSNPEFYSYTSRAKGVMVLSEYQALCNDLTNELMGMDTGLPTLMRSDPSPWDHWNELQEKPWRDGFFRNEDGSEVVLSPLDFRKGASCVDLTCQPGDDDDATDDATDDDATDDGTMDDAENDAAEDGATFRVFQIIGQPGIGMFITSDKFSISRYDSHRDTGKSMSLYVILAQRLMESKPTFLQNTHGEAVFFCSSGAYRVQLTERPVWATKLKEEMLLLDSNVEVQSPANFWRRTPVPIVEAASPRSERIEWAEKMASKQWYMRPMSLKEFLAASTLQSQKVDESALKFFYATYGPNARNAYHRCRGQTGLDSHHLFIQDKIRGFTSEQLRSVFKEATDTKNDSVSHHIMLITAGPTRTRYRSGFITRHIFQLARERYENDKDCRIIDLFSLFNSQETTRASAGYIFEDTIHRILKKGICLQARKMRDTTGPKNNIYKTNLDHPVQWLVVGSTVQLSLRSAPPSGPLPFSVFEGHDNELQRGVYCQPKSPNNATFDAYFWNEAQRIIWMLQFTVSDEHDVKQSGVQWIKDRAPDDVQIRFVIFSSQEHARLVIPKTAPKMDYIYHVYVSDLEALAKVIMLPAVTDLS</sequence>
<dbReference type="PANTHER" id="PTHR33129">
    <property type="entry name" value="PROTEIN KINASE DOMAIN-CONTAINING PROTEIN-RELATED"/>
    <property type="match status" value="1"/>
</dbReference>
<accession>A0ABR1K275</accession>